<sequence>MCLKRQSHLCFCCAAFHAVNFVILIVMTQTSDVLLNTTSELLLESEPVDYTKGVFQSLDAIFDVFNMPEYRNIPEVQNLLEMFDRQCQFQSGKKYLRNRHRHIFVVIEGTPSSGSRFFSNKLVRHISGSYVMSPPNCFAVFRQFFDSQDFILRSAFYALGNYIVAEFVKRTYFFKPVVVNRYWQSQAALGLTKEAIKGKGLPPRDSSLYRWPKDLLVPDIIFFLTKTQVILNPTIGDSRPVLTKQFTDLMIETYTRMRDPPVIDVDGGAFKTKTFTTIKMLVNLTQQHLRDTYNAMGFSPIKSKSLHARRP</sequence>
<dbReference type="Gene3D" id="3.40.50.300">
    <property type="entry name" value="P-loop containing nucleotide triphosphate hydrolases"/>
    <property type="match status" value="1"/>
</dbReference>
<evidence type="ECO:0000313" key="2">
    <source>
        <dbReference type="EMBL" id="JAT34072.1"/>
    </source>
</evidence>
<organism evidence="2">
    <name type="scientific">Graphocephala atropunctata</name>
    <dbReference type="NCBI Taxonomy" id="36148"/>
    <lineage>
        <taxon>Eukaryota</taxon>
        <taxon>Metazoa</taxon>
        <taxon>Ecdysozoa</taxon>
        <taxon>Arthropoda</taxon>
        <taxon>Hexapoda</taxon>
        <taxon>Insecta</taxon>
        <taxon>Pterygota</taxon>
        <taxon>Neoptera</taxon>
        <taxon>Paraneoptera</taxon>
        <taxon>Hemiptera</taxon>
        <taxon>Auchenorrhyncha</taxon>
        <taxon>Membracoidea</taxon>
        <taxon>Cicadellidae</taxon>
        <taxon>Cicadellinae</taxon>
        <taxon>Cicadellini</taxon>
        <taxon>Graphocephala</taxon>
    </lineage>
</organism>
<evidence type="ECO:0000256" key="1">
    <source>
        <dbReference type="SAM" id="Phobius"/>
    </source>
</evidence>
<dbReference type="EMBL" id="GEBQ01005905">
    <property type="protein sequence ID" value="JAT34072.1"/>
    <property type="molecule type" value="Transcribed_RNA"/>
</dbReference>
<accession>A0A1B6MDS0</accession>
<dbReference type="AlphaFoldDB" id="A0A1B6MDS0"/>
<protein>
    <submittedName>
        <fullName evidence="2">Uncharacterized protein</fullName>
    </submittedName>
</protein>
<feature type="transmembrane region" description="Helical" evidence="1">
    <location>
        <begin position="7"/>
        <end position="27"/>
    </location>
</feature>
<keyword evidence="1" id="KW-0472">Membrane</keyword>
<keyword evidence="1" id="KW-1133">Transmembrane helix</keyword>
<proteinExistence type="predicted"/>
<gene>
    <name evidence="2" type="ORF">g.3901</name>
</gene>
<dbReference type="InterPro" id="IPR027417">
    <property type="entry name" value="P-loop_NTPase"/>
</dbReference>
<name>A0A1B6MDS0_9HEMI</name>
<reference evidence="2" key="1">
    <citation type="submission" date="2015-11" db="EMBL/GenBank/DDBJ databases">
        <title>De novo transcriptome assembly of four potential Pierce s Disease insect vectors from Arizona vineyards.</title>
        <authorList>
            <person name="Tassone E.E."/>
        </authorList>
    </citation>
    <scope>NUCLEOTIDE SEQUENCE</scope>
</reference>
<keyword evidence="1" id="KW-0812">Transmembrane</keyword>